<dbReference type="Pfam" id="PF10060">
    <property type="entry name" value="DUF2298"/>
    <property type="match status" value="1"/>
</dbReference>
<dbReference type="PANTHER" id="PTHR10790">
    <property type="entry name" value="TPR-DOMAIN CONTAINING PROTEIN"/>
    <property type="match status" value="1"/>
</dbReference>
<protein>
    <submittedName>
        <fullName evidence="3">DUF2298 domain-containing protein</fullName>
    </submittedName>
</protein>
<dbReference type="InterPro" id="IPR018746">
    <property type="entry name" value="DUF2298"/>
</dbReference>
<dbReference type="Proteomes" id="UP001431572">
    <property type="component" value="Chromosome 1"/>
</dbReference>
<dbReference type="AlphaFoldDB" id="A0A8T7LY64"/>
<feature type="transmembrane region" description="Helical" evidence="1">
    <location>
        <begin position="521"/>
        <end position="543"/>
    </location>
</feature>
<keyword evidence="5" id="KW-1185">Reference proteome</keyword>
<feature type="transmembrane region" description="Helical" evidence="1">
    <location>
        <begin position="375"/>
        <end position="396"/>
    </location>
</feature>
<proteinExistence type="predicted"/>
<feature type="transmembrane region" description="Helical" evidence="1">
    <location>
        <begin position="468"/>
        <end position="487"/>
    </location>
</feature>
<feature type="transmembrane region" description="Helical" evidence="1">
    <location>
        <begin position="216"/>
        <end position="235"/>
    </location>
</feature>
<evidence type="ECO:0000313" key="3">
    <source>
        <dbReference type="EMBL" id="WJW66157.1"/>
    </source>
</evidence>
<feature type="transmembrane region" description="Helical" evidence="1">
    <location>
        <begin position="39"/>
        <end position="58"/>
    </location>
</feature>
<gene>
    <name evidence="2" type="ORF">HXX08_00130</name>
    <name evidence="3" type="ORF">OZ401_001946</name>
</gene>
<feature type="transmembrane region" description="Helical" evidence="1">
    <location>
        <begin position="298"/>
        <end position="317"/>
    </location>
</feature>
<dbReference type="EMBL" id="CP128399">
    <property type="protein sequence ID" value="WJW66157.1"/>
    <property type="molecule type" value="Genomic_DNA"/>
</dbReference>
<evidence type="ECO:0000313" key="4">
    <source>
        <dbReference type="Proteomes" id="UP000521676"/>
    </source>
</evidence>
<feature type="transmembrane region" description="Helical" evidence="1">
    <location>
        <begin position="493"/>
        <end position="509"/>
    </location>
</feature>
<feature type="transmembrane region" description="Helical" evidence="1">
    <location>
        <begin position="665"/>
        <end position="689"/>
    </location>
</feature>
<dbReference type="NCBIfam" id="TIGR03662">
    <property type="entry name" value="Chlor_Arch_YYY"/>
    <property type="match status" value="1"/>
</dbReference>
<keyword evidence="1" id="KW-0812">Transmembrane</keyword>
<feature type="transmembrane region" description="Helical" evidence="1">
    <location>
        <begin position="6"/>
        <end position="27"/>
    </location>
</feature>
<sequence length="858" mass="97413">MHDVIIWYSIISLIGFLTFPIVFRLFPLLPDRGYAFSRPLGLLLAGLLAWWTGCLGLIPFLPGWVWSAVGLLAAISGVILARSQVRREIVSWLKQSYNLKYIALTELVSVITFAFMLNLRSFFPQLNQSEKFFNLAFINAIATSPVLPPPDPWFAGQTMNYYYGGHYLVGFLCKLTGTGAATAYNIAMGVVYSFLAVAIFGLVANMVGLARKKGKVAPLSGLLGVLFLTVLGNLYPLRQVLTSGLLPLGNPNFPLKVDWPASARMIYDPMPGGRMLDILTEYPIYSYLNGDLHGHLLGAPYVILVLGLILQLFAAPGKWVVSKLSWRTVPRYLGFGMLLGSLYFINLADFPTYLGLTLVAIVVLELQARDKWWHALGRIGVQTAALLSTIYLIYIFQFTTFSGMLRAEPMTDVANIPVVNFLSRYLGWVYWHGTNLSEFVEMFGLFLLPIATFLTIKYVRLVHQEKTPAYRLILELITALTFFIAGWMVNFELLGPGLILVYVSVRIFRLEWKHQEKDNKALAATMDLLVLLLLFSAGFITLFCEVLYVRDIYYNRFNTVFKYWYQLWVLYGLAGAYSTWWVLSWVKVNSRIPTISFRPVRAKSQPTGLNWLAFNPTNRLQQVVSENPLLDEKTSLFSSFSNRDTAVPAVRQKLKTLSLTSKNHWIFGWISLLILLAIAASAVPILAYWQTTNGYTNRIGMDGEIWYSNQFPAEYKAMVWLRDYTANQSERRGVVLEANGMNYSWANRISTYTGLPTIVGWPFHELQWRGNLNEKVIWDNWLDMNRIYETTDVNYAIELLKQHNVRYVFVGQIENGSGSFYPDGHDPKSYSAQALDKFGSFMKTIYADPANNVFIYAF</sequence>
<feature type="transmembrane region" description="Helical" evidence="1">
    <location>
        <begin position="439"/>
        <end position="456"/>
    </location>
</feature>
<feature type="transmembrane region" description="Helical" evidence="1">
    <location>
        <begin position="563"/>
        <end position="583"/>
    </location>
</feature>
<feature type="transmembrane region" description="Helical" evidence="1">
    <location>
        <begin position="101"/>
        <end position="123"/>
    </location>
</feature>
<evidence type="ECO:0000256" key="1">
    <source>
        <dbReference type="SAM" id="Phobius"/>
    </source>
</evidence>
<dbReference type="EMBL" id="JACATZ010000001">
    <property type="protein sequence ID" value="NWJ44260.1"/>
    <property type="molecule type" value="Genomic_DNA"/>
</dbReference>
<evidence type="ECO:0000313" key="5">
    <source>
        <dbReference type="Proteomes" id="UP001431572"/>
    </source>
</evidence>
<keyword evidence="1" id="KW-1133">Transmembrane helix</keyword>
<dbReference type="PANTHER" id="PTHR10790:SF51">
    <property type="entry name" value="TETRATRICOPEPTIDE REPEAT PROTEIN"/>
    <property type="match status" value="1"/>
</dbReference>
<dbReference type="Proteomes" id="UP000521676">
    <property type="component" value="Unassembled WGS sequence"/>
</dbReference>
<keyword evidence="1" id="KW-0472">Membrane</keyword>
<organism evidence="2 4">
    <name type="scientific">Candidatus Chlorohelix allophototropha</name>
    <dbReference type="NCBI Taxonomy" id="3003348"/>
    <lineage>
        <taxon>Bacteria</taxon>
        <taxon>Bacillati</taxon>
        <taxon>Chloroflexota</taxon>
        <taxon>Chloroflexia</taxon>
        <taxon>Candidatus Chloroheliales</taxon>
        <taxon>Candidatus Chloroheliaceae</taxon>
        <taxon>Candidatus Chlorohelix</taxon>
    </lineage>
</organism>
<name>A0A8T7LY64_9CHLR</name>
<evidence type="ECO:0000313" key="2">
    <source>
        <dbReference type="EMBL" id="NWJ44260.1"/>
    </source>
</evidence>
<reference evidence="2 4" key="1">
    <citation type="submission" date="2020-06" db="EMBL/GenBank/DDBJ databases">
        <title>Anoxygenic phototrophic Chloroflexota member uses a Type I reaction center.</title>
        <authorList>
            <person name="Tsuji J.M."/>
            <person name="Shaw N.A."/>
            <person name="Nagashima S."/>
            <person name="Venkiteswaran J."/>
            <person name="Schiff S.L."/>
            <person name="Hanada S."/>
            <person name="Tank M."/>
            <person name="Neufeld J.D."/>
        </authorList>
    </citation>
    <scope>NUCLEOTIDE SEQUENCE [LARGE SCALE GENOMIC DNA]</scope>
    <source>
        <strain evidence="2">L227-S17</strain>
    </source>
</reference>
<reference evidence="3" key="2">
    <citation type="journal article" date="2024" name="Nature">
        <title>Anoxygenic phototroph of the Chloroflexota uses a type I reaction centre.</title>
        <authorList>
            <person name="Tsuji J.M."/>
            <person name="Shaw N.A."/>
            <person name="Nagashima S."/>
            <person name="Venkiteswaran J.J."/>
            <person name="Schiff S.L."/>
            <person name="Watanabe T."/>
            <person name="Fukui M."/>
            <person name="Hanada S."/>
            <person name="Tank M."/>
            <person name="Neufeld J.D."/>
        </authorList>
    </citation>
    <scope>NUCLEOTIDE SEQUENCE</scope>
    <source>
        <strain evidence="3">L227-S17</strain>
    </source>
</reference>
<dbReference type="RefSeq" id="WP_341468038.1">
    <property type="nucleotide sequence ID" value="NZ_CP128399.1"/>
</dbReference>
<feature type="transmembrane region" description="Helical" evidence="1">
    <location>
        <begin position="184"/>
        <end position="204"/>
    </location>
</feature>
<feature type="transmembrane region" description="Helical" evidence="1">
    <location>
        <begin position="64"/>
        <end position="81"/>
    </location>
</feature>
<accession>A0A8T7LY64</accession>
<feature type="transmembrane region" description="Helical" evidence="1">
    <location>
        <begin position="351"/>
        <end position="368"/>
    </location>
</feature>